<evidence type="ECO:0000259" key="2">
    <source>
        <dbReference type="Pfam" id="PF17936"/>
    </source>
</evidence>
<dbReference type="EMBL" id="AZEE01000027">
    <property type="protein sequence ID" value="KRK98683.1"/>
    <property type="molecule type" value="Genomic_DNA"/>
</dbReference>
<keyword evidence="1" id="KW-0732">Signal</keyword>
<reference evidence="3 4" key="1">
    <citation type="journal article" date="2015" name="Genome Announc.">
        <title>Expanding the biotechnology potential of lactobacilli through comparative genomics of 213 strains and associated genera.</title>
        <authorList>
            <person name="Sun Z."/>
            <person name="Harris H.M."/>
            <person name="McCann A."/>
            <person name="Guo C."/>
            <person name="Argimon S."/>
            <person name="Zhang W."/>
            <person name="Yang X."/>
            <person name="Jeffery I.B."/>
            <person name="Cooney J.C."/>
            <person name="Kagawa T.F."/>
            <person name="Liu W."/>
            <person name="Song Y."/>
            <person name="Salvetti E."/>
            <person name="Wrobel A."/>
            <person name="Rasinkangas P."/>
            <person name="Parkhill J."/>
            <person name="Rea M.C."/>
            <person name="O'Sullivan O."/>
            <person name="Ritari J."/>
            <person name="Douillard F.P."/>
            <person name="Paul Ross R."/>
            <person name="Yang R."/>
            <person name="Briner A.E."/>
            <person name="Felis G.E."/>
            <person name="de Vos W.M."/>
            <person name="Barrangou R."/>
            <person name="Klaenhammer T.R."/>
            <person name="Caufield P.W."/>
            <person name="Cui Y."/>
            <person name="Zhang H."/>
            <person name="O'Toole P.W."/>
        </authorList>
    </citation>
    <scope>NUCLEOTIDE SEQUENCE [LARGE SCALE GENOMIC DNA]</scope>
    <source>
        <strain evidence="3 4">DSM 19909</strain>
    </source>
</reference>
<evidence type="ECO:0000256" key="1">
    <source>
        <dbReference type="SAM" id="SignalP"/>
    </source>
</evidence>
<dbReference type="STRING" id="1423776.FD04_GL000418"/>
<keyword evidence="4" id="KW-1185">Reference proteome</keyword>
<sequence>MNSRYVVLLATSIFAISSTSTQVSAATKTKQQLNLKVAAVHRGDRYITGTATAGAKVKVTRYAKTFGTGKVAKSGKFKFELKQPVKANWHYRLTVTKKGYKAKVIHFGVVKKVTPAANQNSDVAKLLARIEQLEARLNQTQPNSDSAEVTVLKNQIANLQAQIDSMEPRLLDVYEEKPEWKPYLEQIEKLREENSVKYDLFALVRETVETTQSNVDYYKDRLNEKKIELQKDQENQSLQLEVYEVEKRYVESLDHLEKVKAAHEKVGNHVLDLKQEMDGIDLKIHKLYDQLKLLGYDYGED</sequence>
<comment type="caution">
    <text evidence="3">The sequence shown here is derived from an EMBL/GenBank/DDBJ whole genome shotgun (WGS) entry which is preliminary data.</text>
</comment>
<dbReference type="Pfam" id="PF17936">
    <property type="entry name" value="Big_6"/>
    <property type="match status" value="1"/>
</dbReference>
<dbReference type="Proteomes" id="UP000051160">
    <property type="component" value="Unassembled WGS sequence"/>
</dbReference>
<dbReference type="AlphaFoldDB" id="A0A0R1LSD7"/>
<evidence type="ECO:0000313" key="4">
    <source>
        <dbReference type="Proteomes" id="UP000051160"/>
    </source>
</evidence>
<protein>
    <recommendedName>
        <fullName evidence="2">Bacterial Ig domain-containing protein</fullName>
    </recommendedName>
</protein>
<proteinExistence type="predicted"/>
<dbReference type="RefSeq" id="WP_054699235.1">
    <property type="nucleotide sequence ID" value="NZ_AZEE01000027.1"/>
</dbReference>
<dbReference type="OrthoDB" id="2334794at2"/>
<feature type="domain" description="Bacterial Ig" evidence="2">
    <location>
        <begin position="36"/>
        <end position="94"/>
    </location>
</feature>
<organism evidence="3 4">
    <name type="scientific">Secundilactobacillus odoratitofui DSM 19909 = JCM 15043</name>
    <dbReference type="NCBI Taxonomy" id="1423776"/>
    <lineage>
        <taxon>Bacteria</taxon>
        <taxon>Bacillati</taxon>
        <taxon>Bacillota</taxon>
        <taxon>Bacilli</taxon>
        <taxon>Lactobacillales</taxon>
        <taxon>Lactobacillaceae</taxon>
        <taxon>Secundilactobacillus</taxon>
    </lineage>
</organism>
<dbReference type="Gene3D" id="2.60.40.10">
    <property type="entry name" value="Immunoglobulins"/>
    <property type="match status" value="1"/>
</dbReference>
<dbReference type="InterPro" id="IPR013783">
    <property type="entry name" value="Ig-like_fold"/>
</dbReference>
<evidence type="ECO:0000313" key="3">
    <source>
        <dbReference type="EMBL" id="KRK98683.1"/>
    </source>
</evidence>
<gene>
    <name evidence="3" type="ORF">FD04_GL000418</name>
</gene>
<name>A0A0R1LSD7_9LACO</name>
<accession>A0A0R1LSD7</accession>
<feature type="signal peptide" evidence="1">
    <location>
        <begin position="1"/>
        <end position="25"/>
    </location>
</feature>
<feature type="chain" id="PRO_5006407554" description="Bacterial Ig domain-containing protein" evidence="1">
    <location>
        <begin position="26"/>
        <end position="301"/>
    </location>
</feature>
<dbReference type="PATRIC" id="fig|1423776.4.peg.423"/>
<dbReference type="InterPro" id="IPR041498">
    <property type="entry name" value="Big_6"/>
</dbReference>